<reference evidence="2 3" key="1">
    <citation type="submission" date="2017-03" db="EMBL/GenBank/DDBJ databases">
        <authorList>
            <person name="Afonso C.L."/>
            <person name="Miller P.J."/>
            <person name="Scott M.A."/>
            <person name="Spackman E."/>
            <person name="Goraichik I."/>
            <person name="Dimitrov K.M."/>
            <person name="Suarez D.L."/>
            <person name="Swayne D.E."/>
        </authorList>
    </citation>
    <scope>NUCLEOTIDE SEQUENCE [LARGE SCALE GENOMIC DNA]</scope>
    <source>
        <strain evidence="2 3">CECT 8397</strain>
    </source>
</reference>
<accession>A0A1Y5RLQ1</accession>
<dbReference type="InterPro" id="IPR052742">
    <property type="entry name" value="Mito_N-acetyltransferase"/>
</dbReference>
<dbReference type="PROSITE" id="PS51186">
    <property type="entry name" value="GNAT"/>
    <property type="match status" value="1"/>
</dbReference>
<dbReference type="PANTHER" id="PTHR43138">
    <property type="entry name" value="ACETYLTRANSFERASE, GNAT FAMILY"/>
    <property type="match status" value="1"/>
</dbReference>
<proteinExistence type="predicted"/>
<dbReference type="Proteomes" id="UP000193623">
    <property type="component" value="Unassembled WGS sequence"/>
</dbReference>
<keyword evidence="2" id="KW-0808">Transferase</keyword>
<protein>
    <submittedName>
        <fullName evidence="2">Acetyltransferase (GNAT) family protein</fullName>
    </submittedName>
</protein>
<keyword evidence="3" id="KW-1185">Reference proteome</keyword>
<evidence type="ECO:0000259" key="1">
    <source>
        <dbReference type="PROSITE" id="PS51186"/>
    </source>
</evidence>
<feature type="domain" description="N-acetyltransferase" evidence="1">
    <location>
        <begin position="4"/>
        <end position="164"/>
    </location>
</feature>
<name>A0A1Y5RLQ1_9RHOB</name>
<dbReference type="AlphaFoldDB" id="A0A1Y5RLQ1"/>
<dbReference type="InterPro" id="IPR000182">
    <property type="entry name" value="GNAT_dom"/>
</dbReference>
<dbReference type="PANTHER" id="PTHR43138:SF1">
    <property type="entry name" value="N-ACETYLTRANSFERASE ACA1"/>
    <property type="match status" value="1"/>
</dbReference>
<dbReference type="GO" id="GO:0016747">
    <property type="term" value="F:acyltransferase activity, transferring groups other than amino-acyl groups"/>
    <property type="evidence" value="ECO:0007669"/>
    <property type="project" value="InterPro"/>
</dbReference>
<organism evidence="2 3">
    <name type="scientific">Pseudooctadecabacter jejudonensis</name>
    <dbReference type="NCBI Taxonomy" id="1391910"/>
    <lineage>
        <taxon>Bacteria</taxon>
        <taxon>Pseudomonadati</taxon>
        <taxon>Pseudomonadota</taxon>
        <taxon>Alphaproteobacteria</taxon>
        <taxon>Rhodobacterales</taxon>
        <taxon>Paracoccaceae</taxon>
        <taxon>Pseudooctadecabacter</taxon>
    </lineage>
</organism>
<evidence type="ECO:0000313" key="2">
    <source>
        <dbReference type="EMBL" id="SLN20030.1"/>
    </source>
</evidence>
<dbReference type="Pfam" id="PF00583">
    <property type="entry name" value="Acetyltransf_1"/>
    <property type="match status" value="1"/>
</dbReference>
<dbReference type="SUPFAM" id="SSF55729">
    <property type="entry name" value="Acyl-CoA N-acyltransferases (Nat)"/>
    <property type="match status" value="1"/>
</dbReference>
<dbReference type="EMBL" id="FWFT01000001">
    <property type="protein sequence ID" value="SLN20030.1"/>
    <property type="molecule type" value="Genomic_DNA"/>
</dbReference>
<dbReference type="InterPro" id="IPR016181">
    <property type="entry name" value="Acyl_CoA_acyltransferase"/>
</dbReference>
<evidence type="ECO:0000313" key="3">
    <source>
        <dbReference type="Proteomes" id="UP000193623"/>
    </source>
</evidence>
<sequence length="164" mass="17614">MSRITIRPAAPSDWPAIWAMIEPVFRAGDTYAVATDITEDAARALWFDGPAACFVADGPNGLLGTYYIKANFSGHADHICNCGYITAAAAAGQGVATAMCTHSLTAARDLGFDAMQFNLVLASNTRAVALWRRLGFATIGTLPQVFRHPDLGRVDAYIMHKHLS</sequence>
<dbReference type="Gene3D" id="3.40.630.30">
    <property type="match status" value="1"/>
</dbReference>
<dbReference type="RefSeq" id="WP_306372133.1">
    <property type="nucleotide sequence ID" value="NZ_FWFT01000001.1"/>
</dbReference>
<gene>
    <name evidence="2" type="ORF">PSJ8397_00736</name>
</gene>